<accession>A0A508TXZ3</accession>
<dbReference type="PANTHER" id="PTHR31891">
    <property type="entry name" value="FORMAMIDASE C869.04-RELATED"/>
    <property type="match status" value="1"/>
</dbReference>
<dbReference type="AlphaFoldDB" id="A0A508TXZ3"/>
<keyword evidence="2" id="KW-1185">Reference proteome</keyword>
<dbReference type="RefSeq" id="WP_139864366.1">
    <property type="nucleotide sequence ID" value="NZ_CAADFC020000033.1"/>
</dbReference>
<dbReference type="Proteomes" id="UP000328092">
    <property type="component" value="Unassembled WGS sequence"/>
</dbReference>
<evidence type="ECO:0000313" key="1">
    <source>
        <dbReference type="EMBL" id="VIO79535.1"/>
    </source>
</evidence>
<dbReference type="SUPFAM" id="SSF141130">
    <property type="entry name" value="Acetamidase/Formamidase-like"/>
    <property type="match status" value="1"/>
</dbReference>
<organism evidence="1 2">
    <name type="scientific">Bradyrhizobium ivorense</name>
    <dbReference type="NCBI Taxonomy" id="2511166"/>
    <lineage>
        <taxon>Bacteria</taxon>
        <taxon>Pseudomonadati</taxon>
        <taxon>Pseudomonadota</taxon>
        <taxon>Alphaproteobacteria</taxon>
        <taxon>Hyphomicrobiales</taxon>
        <taxon>Nitrobacteraceae</taxon>
        <taxon>Bradyrhizobium</taxon>
    </lineage>
</organism>
<dbReference type="Pfam" id="PF03069">
    <property type="entry name" value="FmdA_AmdA"/>
    <property type="match status" value="1"/>
</dbReference>
<dbReference type="GO" id="GO:0004328">
    <property type="term" value="F:formamidase activity"/>
    <property type="evidence" value="ECO:0007669"/>
    <property type="project" value="UniProtKB-EC"/>
</dbReference>
<dbReference type="Gene3D" id="3.10.28.20">
    <property type="entry name" value="Acetamidase/Formamidase-like domains"/>
    <property type="match status" value="1"/>
</dbReference>
<proteinExistence type="predicted"/>
<name>A0A508TXZ3_9BRAD</name>
<protein>
    <submittedName>
        <fullName evidence="1">Formamidase</fullName>
        <ecNumber evidence="1">3.5.1.49</ecNumber>
    </submittedName>
</protein>
<dbReference type="Gene3D" id="2.60.120.580">
    <property type="entry name" value="Acetamidase/Formamidase-like domains"/>
    <property type="match status" value="1"/>
</dbReference>
<dbReference type="EMBL" id="CAADFC020000033">
    <property type="protein sequence ID" value="VIO79535.1"/>
    <property type="molecule type" value="Genomic_DNA"/>
</dbReference>
<dbReference type="PANTHER" id="PTHR31891:SF1">
    <property type="entry name" value="FORMAMIDASE C869.04-RELATED"/>
    <property type="match status" value="1"/>
</dbReference>
<dbReference type="EC" id="3.5.1.49" evidence="1"/>
<keyword evidence="1" id="KW-0378">Hydrolase</keyword>
<dbReference type="InterPro" id="IPR004304">
    <property type="entry name" value="FmdA_AmdA"/>
</dbReference>
<comment type="caution">
    <text evidence="1">The sequence shown here is derived from an EMBL/GenBank/DDBJ whole genome shotgun (WGS) entry which is preliminary data.</text>
</comment>
<gene>
    <name evidence="1" type="primary">fmdA_2</name>
    <name evidence="1" type="ORF">CI1B_78680</name>
</gene>
<sequence>MSAEDWLKNSIMAKRALAKGATGTTHGLTIEQQGGFHYVYGPYAKPTLSIDPGGVVVVETEDAFGGVITSESDSPTAKLNFPYLNPQCGPIAVKGAKKGDCLAVYIRDVETRGAQPAGTTCIIPEFGGLVGTAATAMLNPPLPERVKKLHVDRNGVRWNDKITLPYEPFIGTIGVSPEIEAISSLQPDYHGGNMDLPDVAPGAIIYFPVHTEGGLLYVGDCHATQGDGELSGVAMEQRATVTLQIDLIKNWSFAWPRLETRDFIMTIGSARPLEDAARIAYRELVRWMAADYGFDEIDAYMLLSQAGRMRLGNMVDPKYTMGASILKNYLKA</sequence>
<evidence type="ECO:0000313" key="2">
    <source>
        <dbReference type="Proteomes" id="UP000328092"/>
    </source>
</evidence>
<reference evidence="1" key="1">
    <citation type="submission" date="2019-02" db="EMBL/GenBank/DDBJ databases">
        <authorList>
            <person name="Pothier F.J."/>
        </authorList>
    </citation>
    <scope>NUCLEOTIDE SEQUENCE</scope>
    <source>
        <strain evidence="1">CI-1B</strain>
    </source>
</reference>
<dbReference type="OrthoDB" id="9785236at2"/>